<evidence type="ECO:0000259" key="11">
    <source>
        <dbReference type="PROSITE" id="PS51915"/>
    </source>
</evidence>
<feature type="binding site" evidence="8">
    <location>
        <position position="11"/>
    </location>
    <ligand>
        <name>Zn(2+)</name>
        <dbReference type="ChEBI" id="CHEBI:29105"/>
    </ligand>
</feature>
<dbReference type="Pfam" id="PF07776">
    <property type="entry name" value="zf-AD"/>
    <property type="match status" value="1"/>
</dbReference>
<dbReference type="FunFam" id="3.30.160.60:FF:000065">
    <property type="entry name" value="B-cell CLL/lymphoma 6, member B"/>
    <property type="match status" value="1"/>
</dbReference>
<dbReference type="SMART" id="SM00355">
    <property type="entry name" value="ZnF_C2H2"/>
    <property type="match status" value="9"/>
</dbReference>
<feature type="domain" description="C2H2-type" evidence="10">
    <location>
        <begin position="282"/>
        <end position="309"/>
    </location>
</feature>
<dbReference type="PROSITE" id="PS50157">
    <property type="entry name" value="ZINC_FINGER_C2H2_2"/>
    <property type="match status" value="9"/>
</dbReference>
<feature type="domain" description="C2H2-type" evidence="10">
    <location>
        <begin position="225"/>
        <end position="252"/>
    </location>
</feature>
<sequence length="539" mass="61414">MDFYATICRLCEASDKLSEKWLDPFADGNESLLGKIRSCTSVELSPSDALPKRICVRCQKSLDQAHSFRLQCAITDAKLRHEIGFLEQNHWNPQLTIPPFFPQDVKVEQQLVTRTTGTESPRLTESMFIKAEQPEEEEEDEQEFVPSKVEIEWQSEEEVLDDRDESFSDKSDEEEQEDDSHSDEDRREPRKTKPQSTICETCGEQFERPALMHAHVREVHGKKRYTCSICSKTFARKSRWADHEAQHAGLRQFECQQCDKKYTTQQGLKTHTEDVHSEHLPYVCDKCGKGFSKEGRLRHHYSMHIESRNFVCGVCAKGFKTQAHLNLHANTHLPQDEKKKRKRRNRQKTCICPFCGKVSNSVGTHDMHVRTHTGEQRYECHICGKRFTSSGSHKKHLRVHSGEKPFVCEYCQKPFRQKHHMTTHIRGVHTNEKPYQCRFCSRGFATRGNMQLHERSHGAGGGGGGGGGPADAMANAVAGLKQELVSVPGSMEVSMTGSNSPQHASPLVTEAPSPMMNPGVMMHVHQQQQQDMYFHSQTP</sequence>
<name>A0A1Q3F909_CULTA</name>
<feature type="domain" description="C2H2-type" evidence="10">
    <location>
        <begin position="350"/>
        <end position="377"/>
    </location>
</feature>
<accession>A0A1Q3F909</accession>
<feature type="binding site" evidence="8">
    <location>
        <position position="55"/>
    </location>
    <ligand>
        <name>Zn(2+)</name>
        <dbReference type="ChEBI" id="CHEBI:29105"/>
    </ligand>
</feature>
<feature type="compositionally biased region" description="Polar residues" evidence="9">
    <location>
        <begin position="114"/>
        <end position="123"/>
    </location>
</feature>
<dbReference type="Pfam" id="PF00096">
    <property type="entry name" value="zf-C2H2"/>
    <property type="match status" value="6"/>
</dbReference>
<reference evidence="12" key="1">
    <citation type="submission" date="2017-01" db="EMBL/GenBank/DDBJ databases">
        <title>A deep insight into the sialotranscriptome of adult male and female Cluex tarsalis mosquitoes.</title>
        <authorList>
            <person name="Ribeiro J.M."/>
            <person name="Moreira F."/>
            <person name="Bernard K.A."/>
            <person name="Calvo E."/>
        </authorList>
    </citation>
    <scope>NUCLEOTIDE SEQUENCE</scope>
    <source>
        <strain evidence="12">Kern County</strain>
        <tissue evidence="12">Salivary glands</tissue>
    </source>
</reference>
<dbReference type="PANTHER" id="PTHR24379:SF121">
    <property type="entry name" value="C2H2-TYPE DOMAIN-CONTAINING PROTEIN"/>
    <property type="match status" value="1"/>
</dbReference>
<keyword evidence="4 7" id="KW-0863">Zinc-finger</keyword>
<dbReference type="SUPFAM" id="SSF57716">
    <property type="entry name" value="Glucocorticoid receptor-like (DNA-binding domain)"/>
    <property type="match status" value="1"/>
</dbReference>
<dbReference type="FunFam" id="3.30.160.60:FF:002343">
    <property type="entry name" value="Zinc finger protein 33A"/>
    <property type="match status" value="1"/>
</dbReference>
<keyword evidence="2 8" id="KW-0479">Metal-binding</keyword>
<evidence type="ECO:0000256" key="2">
    <source>
        <dbReference type="ARBA" id="ARBA00022723"/>
    </source>
</evidence>
<keyword evidence="3" id="KW-0677">Repeat</keyword>
<dbReference type="GO" id="GO:0003677">
    <property type="term" value="F:DNA binding"/>
    <property type="evidence" value="ECO:0007669"/>
    <property type="project" value="UniProtKB-ARBA"/>
</dbReference>
<feature type="compositionally biased region" description="Acidic residues" evidence="9">
    <location>
        <begin position="134"/>
        <end position="143"/>
    </location>
</feature>
<evidence type="ECO:0000256" key="6">
    <source>
        <dbReference type="ARBA" id="ARBA00023242"/>
    </source>
</evidence>
<feature type="compositionally biased region" description="Acidic residues" evidence="9">
    <location>
        <begin position="153"/>
        <end position="164"/>
    </location>
</feature>
<dbReference type="Gene3D" id="3.40.1800.20">
    <property type="match status" value="1"/>
</dbReference>
<dbReference type="PROSITE" id="PS51915">
    <property type="entry name" value="ZAD"/>
    <property type="match status" value="1"/>
</dbReference>
<feature type="domain" description="C2H2-type" evidence="10">
    <location>
        <begin position="253"/>
        <end position="281"/>
    </location>
</feature>
<dbReference type="PROSITE" id="PS00028">
    <property type="entry name" value="ZINC_FINGER_C2H2_1"/>
    <property type="match status" value="8"/>
</dbReference>
<evidence type="ECO:0000256" key="8">
    <source>
        <dbReference type="PROSITE-ProRule" id="PRU01263"/>
    </source>
</evidence>
<evidence type="ECO:0000313" key="12">
    <source>
        <dbReference type="EMBL" id="JAV24003.1"/>
    </source>
</evidence>
<evidence type="ECO:0000256" key="5">
    <source>
        <dbReference type="ARBA" id="ARBA00022833"/>
    </source>
</evidence>
<organism evidence="12">
    <name type="scientific">Culex tarsalis</name>
    <name type="common">Encephalitis mosquito</name>
    <dbReference type="NCBI Taxonomy" id="7177"/>
    <lineage>
        <taxon>Eukaryota</taxon>
        <taxon>Metazoa</taxon>
        <taxon>Ecdysozoa</taxon>
        <taxon>Arthropoda</taxon>
        <taxon>Hexapoda</taxon>
        <taxon>Insecta</taxon>
        <taxon>Pterygota</taxon>
        <taxon>Neoptera</taxon>
        <taxon>Endopterygota</taxon>
        <taxon>Diptera</taxon>
        <taxon>Nematocera</taxon>
        <taxon>Culicoidea</taxon>
        <taxon>Culicidae</taxon>
        <taxon>Culicinae</taxon>
        <taxon>Culicini</taxon>
        <taxon>Culex</taxon>
        <taxon>Culex</taxon>
    </lineage>
</organism>
<dbReference type="InterPro" id="IPR036236">
    <property type="entry name" value="Znf_C2H2_sf"/>
</dbReference>
<evidence type="ECO:0000256" key="9">
    <source>
        <dbReference type="SAM" id="MobiDB-lite"/>
    </source>
</evidence>
<feature type="domain" description="C2H2-type" evidence="10">
    <location>
        <begin position="197"/>
        <end position="225"/>
    </location>
</feature>
<protein>
    <recommendedName>
        <fullName evidence="13">C2h2-type zn-finger protein</fullName>
    </recommendedName>
</protein>
<feature type="domain" description="C2H2-type" evidence="10">
    <location>
        <begin position="310"/>
        <end position="337"/>
    </location>
</feature>
<feature type="region of interest" description="Disordered" evidence="9">
    <location>
        <begin position="114"/>
        <end position="199"/>
    </location>
</feature>
<feature type="compositionally biased region" description="Acidic residues" evidence="9">
    <location>
        <begin position="171"/>
        <end position="182"/>
    </location>
</feature>
<dbReference type="GO" id="GO:0005634">
    <property type="term" value="C:nucleus"/>
    <property type="evidence" value="ECO:0007669"/>
    <property type="project" value="UniProtKB-SubCell"/>
</dbReference>
<dbReference type="InterPro" id="IPR012934">
    <property type="entry name" value="Znf_AD"/>
</dbReference>
<feature type="binding site" evidence="8">
    <location>
        <position position="58"/>
    </location>
    <ligand>
        <name>Zn(2+)</name>
        <dbReference type="ChEBI" id="CHEBI:29105"/>
    </ligand>
</feature>
<proteinExistence type="predicted"/>
<feature type="domain" description="C2H2-type" evidence="10">
    <location>
        <begin position="406"/>
        <end position="434"/>
    </location>
</feature>
<comment type="subcellular location">
    <subcellularLocation>
        <location evidence="1">Nucleus</location>
    </subcellularLocation>
</comment>
<evidence type="ECO:0000256" key="3">
    <source>
        <dbReference type="ARBA" id="ARBA00022737"/>
    </source>
</evidence>
<dbReference type="FunFam" id="3.30.160.60:FF:000502">
    <property type="entry name" value="Zinc finger protein 710"/>
    <property type="match status" value="1"/>
</dbReference>
<keyword evidence="5 8" id="KW-0862">Zinc</keyword>
<dbReference type="FunFam" id="3.30.160.60:FF:000110">
    <property type="entry name" value="Zinc finger protein-like"/>
    <property type="match status" value="1"/>
</dbReference>
<evidence type="ECO:0000256" key="7">
    <source>
        <dbReference type="PROSITE-ProRule" id="PRU00042"/>
    </source>
</evidence>
<dbReference type="SMART" id="SM00868">
    <property type="entry name" value="zf-AD"/>
    <property type="match status" value="1"/>
</dbReference>
<dbReference type="SUPFAM" id="SSF57667">
    <property type="entry name" value="beta-beta-alpha zinc fingers"/>
    <property type="match status" value="5"/>
</dbReference>
<evidence type="ECO:0000259" key="10">
    <source>
        <dbReference type="PROSITE" id="PS50157"/>
    </source>
</evidence>
<evidence type="ECO:0000256" key="4">
    <source>
        <dbReference type="ARBA" id="ARBA00022771"/>
    </source>
</evidence>
<dbReference type="GO" id="GO:0006355">
    <property type="term" value="P:regulation of DNA-templated transcription"/>
    <property type="evidence" value="ECO:0007669"/>
    <property type="project" value="UniProtKB-ARBA"/>
</dbReference>
<dbReference type="EMBL" id="GFDL01011042">
    <property type="protein sequence ID" value="JAV24003.1"/>
    <property type="molecule type" value="Transcribed_RNA"/>
</dbReference>
<dbReference type="InterPro" id="IPR013087">
    <property type="entry name" value="Znf_C2H2_type"/>
</dbReference>
<feature type="domain" description="C2H2-type" evidence="10">
    <location>
        <begin position="378"/>
        <end position="405"/>
    </location>
</feature>
<evidence type="ECO:0008006" key="13">
    <source>
        <dbReference type="Google" id="ProtNLM"/>
    </source>
</evidence>
<dbReference type="PANTHER" id="PTHR24379">
    <property type="entry name" value="KRAB AND ZINC FINGER DOMAIN-CONTAINING"/>
    <property type="match status" value="1"/>
</dbReference>
<dbReference type="GO" id="GO:0008270">
    <property type="term" value="F:zinc ion binding"/>
    <property type="evidence" value="ECO:0007669"/>
    <property type="project" value="UniProtKB-UniRule"/>
</dbReference>
<feature type="binding site" evidence="8">
    <location>
        <position position="8"/>
    </location>
    <ligand>
        <name>Zn(2+)</name>
        <dbReference type="ChEBI" id="CHEBI:29105"/>
    </ligand>
</feature>
<dbReference type="Gene3D" id="3.30.160.60">
    <property type="entry name" value="Classic Zinc Finger"/>
    <property type="match status" value="7"/>
</dbReference>
<keyword evidence="6" id="KW-0539">Nucleus</keyword>
<feature type="domain" description="C2H2-type" evidence="10">
    <location>
        <begin position="435"/>
        <end position="457"/>
    </location>
</feature>
<evidence type="ECO:0000256" key="1">
    <source>
        <dbReference type="ARBA" id="ARBA00004123"/>
    </source>
</evidence>
<dbReference type="FunFam" id="3.30.160.60:FF:000145">
    <property type="entry name" value="Zinc finger protein 574"/>
    <property type="match status" value="1"/>
</dbReference>
<dbReference type="AlphaFoldDB" id="A0A1Q3F909"/>
<feature type="domain" description="ZAD" evidence="11">
    <location>
        <begin position="6"/>
        <end position="82"/>
    </location>
</feature>